<name>A0ABV6CZI1_9SPHN</name>
<dbReference type="EC" id="2.1.1.72" evidence="2"/>
<evidence type="ECO:0000313" key="8">
    <source>
        <dbReference type="Proteomes" id="UP001589798"/>
    </source>
</evidence>
<keyword evidence="8" id="KW-1185">Reference proteome</keyword>
<dbReference type="EMBL" id="JBHLWK010000019">
    <property type="protein sequence ID" value="MFC0205809.1"/>
    <property type="molecule type" value="Genomic_DNA"/>
</dbReference>
<dbReference type="Gene3D" id="1.10.1020.10">
    <property type="entry name" value="Adenine-specific Methyltransferase, Domain 2"/>
    <property type="match status" value="1"/>
</dbReference>
<gene>
    <name evidence="7" type="ORF">ACFFJC_16205</name>
</gene>
<organism evidence="7 8">
    <name type="scientific">Novosphingobium soli</name>
    <dbReference type="NCBI Taxonomy" id="574956"/>
    <lineage>
        <taxon>Bacteria</taxon>
        <taxon>Pseudomonadati</taxon>
        <taxon>Pseudomonadota</taxon>
        <taxon>Alphaproteobacteria</taxon>
        <taxon>Sphingomonadales</taxon>
        <taxon>Sphingomonadaceae</taxon>
        <taxon>Novosphingobium</taxon>
    </lineage>
</organism>
<dbReference type="GO" id="GO:0008168">
    <property type="term" value="F:methyltransferase activity"/>
    <property type="evidence" value="ECO:0007669"/>
    <property type="project" value="UniProtKB-KW"/>
</dbReference>
<keyword evidence="4" id="KW-0808">Transferase</keyword>
<evidence type="ECO:0000256" key="1">
    <source>
        <dbReference type="ARBA" id="ARBA00006594"/>
    </source>
</evidence>
<dbReference type="PANTHER" id="PTHR30481:SF4">
    <property type="entry name" value="SITE-SPECIFIC DNA-METHYLTRANSFERASE (ADENINE-SPECIFIC)"/>
    <property type="match status" value="1"/>
</dbReference>
<evidence type="ECO:0000313" key="7">
    <source>
        <dbReference type="EMBL" id="MFC0205809.1"/>
    </source>
</evidence>
<dbReference type="InterPro" id="IPR023095">
    <property type="entry name" value="Ade_MeTrfase_dom_2"/>
</dbReference>
<reference evidence="7 8" key="1">
    <citation type="submission" date="2024-09" db="EMBL/GenBank/DDBJ databases">
        <authorList>
            <person name="Sun Q."/>
            <person name="Mori K."/>
        </authorList>
    </citation>
    <scope>NUCLEOTIDE SEQUENCE [LARGE SCALE GENOMIC DNA]</scope>
    <source>
        <strain evidence="7 8">CCM 7706</strain>
    </source>
</reference>
<evidence type="ECO:0000256" key="6">
    <source>
        <dbReference type="ARBA" id="ARBA00047942"/>
    </source>
</evidence>
<dbReference type="InterPro" id="IPR012263">
    <property type="entry name" value="M_m6A_EcoRV"/>
</dbReference>
<sequence length="268" mass="29765">MESNLVSVQPVSPAAPYLGGKRNLAARLVARIAQIPHRTYVEPFVGMGGVFLRRTSKPKAEVINDLSGDVANLFRILQRHYPQFMDVLRWQVTSRAEFARLASMQAEALTDLERAARFLYLQRLAFGGKVSGRSFGVDRRSPGRFDVTKLEPVLAEIHERLAGVVIEQLPYGELIRRYDGPDVLFYLDPPYVGCETDYGEGFASSDFRTMAEQLTGISGRFVLSINDTPLAREVFGRFSFDEVKTTYTISTATGGSGKRAGELIVSNC</sequence>
<dbReference type="InterPro" id="IPR029063">
    <property type="entry name" value="SAM-dependent_MTases_sf"/>
</dbReference>
<dbReference type="Proteomes" id="UP001589798">
    <property type="component" value="Unassembled WGS sequence"/>
</dbReference>
<protein>
    <recommendedName>
        <fullName evidence="2">site-specific DNA-methyltransferase (adenine-specific)</fullName>
        <ecNumber evidence="2">2.1.1.72</ecNumber>
    </recommendedName>
</protein>
<evidence type="ECO:0000256" key="5">
    <source>
        <dbReference type="ARBA" id="ARBA00022691"/>
    </source>
</evidence>
<dbReference type="Pfam" id="PF02086">
    <property type="entry name" value="MethyltransfD12"/>
    <property type="match status" value="1"/>
</dbReference>
<comment type="similarity">
    <text evidence="1">Belongs to the N(4)/N(6)-methyltransferase family.</text>
</comment>
<dbReference type="RefSeq" id="WP_379488534.1">
    <property type="nucleotide sequence ID" value="NZ_JBHLWK010000019.1"/>
</dbReference>
<accession>A0ABV6CZI1</accession>
<keyword evidence="3 7" id="KW-0489">Methyltransferase</keyword>
<dbReference type="PIRSF" id="PIRSF000398">
    <property type="entry name" value="M_m6A_EcoRV"/>
    <property type="match status" value="1"/>
</dbReference>
<dbReference type="SUPFAM" id="SSF53335">
    <property type="entry name" value="S-adenosyl-L-methionine-dependent methyltransferases"/>
    <property type="match status" value="1"/>
</dbReference>
<comment type="catalytic activity">
    <reaction evidence="6">
        <text>a 2'-deoxyadenosine in DNA + S-adenosyl-L-methionine = an N(6)-methyl-2'-deoxyadenosine in DNA + S-adenosyl-L-homocysteine + H(+)</text>
        <dbReference type="Rhea" id="RHEA:15197"/>
        <dbReference type="Rhea" id="RHEA-COMP:12418"/>
        <dbReference type="Rhea" id="RHEA-COMP:12419"/>
        <dbReference type="ChEBI" id="CHEBI:15378"/>
        <dbReference type="ChEBI" id="CHEBI:57856"/>
        <dbReference type="ChEBI" id="CHEBI:59789"/>
        <dbReference type="ChEBI" id="CHEBI:90615"/>
        <dbReference type="ChEBI" id="CHEBI:90616"/>
        <dbReference type="EC" id="2.1.1.72"/>
    </reaction>
</comment>
<evidence type="ECO:0000256" key="3">
    <source>
        <dbReference type="ARBA" id="ARBA00022603"/>
    </source>
</evidence>
<dbReference type="GO" id="GO:0032259">
    <property type="term" value="P:methylation"/>
    <property type="evidence" value="ECO:0007669"/>
    <property type="project" value="UniProtKB-KW"/>
</dbReference>
<comment type="caution">
    <text evidence="7">The sequence shown here is derived from an EMBL/GenBank/DDBJ whole genome shotgun (WGS) entry which is preliminary data.</text>
</comment>
<keyword evidence="5" id="KW-0949">S-adenosyl-L-methionine</keyword>
<proteinExistence type="inferred from homology"/>
<dbReference type="PRINTS" id="PR00505">
    <property type="entry name" value="D12N6MTFRASE"/>
</dbReference>
<evidence type="ECO:0000256" key="4">
    <source>
        <dbReference type="ARBA" id="ARBA00022679"/>
    </source>
</evidence>
<dbReference type="InterPro" id="IPR012327">
    <property type="entry name" value="MeTrfase_D12"/>
</dbReference>
<evidence type="ECO:0000256" key="2">
    <source>
        <dbReference type="ARBA" id="ARBA00011900"/>
    </source>
</evidence>
<dbReference type="Gene3D" id="3.40.50.150">
    <property type="entry name" value="Vaccinia Virus protein VP39"/>
    <property type="match status" value="1"/>
</dbReference>
<dbReference type="PANTHER" id="PTHR30481">
    <property type="entry name" value="DNA ADENINE METHYLASE"/>
    <property type="match status" value="1"/>
</dbReference>